<organism evidence="2 3">
    <name type="scientific">Georgenia muralis</name>
    <dbReference type="NCBI Taxonomy" id="154117"/>
    <lineage>
        <taxon>Bacteria</taxon>
        <taxon>Bacillati</taxon>
        <taxon>Actinomycetota</taxon>
        <taxon>Actinomycetes</taxon>
        <taxon>Micrococcales</taxon>
        <taxon>Bogoriellaceae</taxon>
        <taxon>Georgenia</taxon>
    </lineage>
</organism>
<sequence length="390" mass="40470">MTTMARPSAIGGYEDWPGWTAGRPLLDGDDLTSRLAGALGVPAPGAAPAVRTVQEWERDGVSVTEVEWSTGVGPTTRAWTARPAGVERQLPGVLLLHCHAGVKSIGAERLVRVAEPTVVAERVRRRLYEGRALAEDLARRGFVVLAHDTFAWGSRRFVLDPPPASIAGPVALARAALAAETGPDDDRGVDVVGDAYDVAASLHEHVVAKAAGLLGTSFAGMVAHDDLVALAVLRALPGVDPDRTAVAGFSGGGGRAGTLAALDPRVRASAVVAMMTTTEPLLPAYADAHSWLLATPGLLHRTGLPEIAVARRAHDLLVLSFDGDELFPPDGVRAAHAELRDRFAGRRGGASTGSPAATGSLEEAILPGGHAFSAVAQERVGAFLERSLAG</sequence>
<dbReference type="SUPFAM" id="SSF53474">
    <property type="entry name" value="alpha/beta-Hydrolases"/>
    <property type="match status" value="1"/>
</dbReference>
<dbReference type="InterPro" id="IPR029058">
    <property type="entry name" value="AB_hydrolase_fold"/>
</dbReference>
<gene>
    <name evidence="2" type="ORF">EDD32_0767</name>
</gene>
<evidence type="ECO:0000313" key="3">
    <source>
        <dbReference type="Proteomes" id="UP000280726"/>
    </source>
</evidence>
<dbReference type="Gene3D" id="3.40.50.1820">
    <property type="entry name" value="alpha/beta hydrolase"/>
    <property type="match status" value="1"/>
</dbReference>
<protein>
    <submittedName>
        <fullName evidence="2">Acetyl xylan esterase AXE1</fullName>
    </submittedName>
</protein>
<dbReference type="PANTHER" id="PTHR22946:SF8">
    <property type="entry name" value="ACETYL XYLAN ESTERASE DOMAIN-CONTAINING PROTEIN"/>
    <property type="match status" value="1"/>
</dbReference>
<dbReference type="AlphaFoldDB" id="A0A3N4YYS9"/>
<dbReference type="Proteomes" id="UP000280726">
    <property type="component" value="Unassembled WGS sequence"/>
</dbReference>
<dbReference type="PANTHER" id="PTHR22946">
    <property type="entry name" value="DIENELACTONE HYDROLASE DOMAIN-CONTAINING PROTEIN-RELATED"/>
    <property type="match status" value="1"/>
</dbReference>
<keyword evidence="3" id="KW-1185">Reference proteome</keyword>
<dbReference type="InterPro" id="IPR050261">
    <property type="entry name" value="FrsA_esterase"/>
</dbReference>
<reference evidence="2 3" key="1">
    <citation type="submission" date="2018-11" db="EMBL/GenBank/DDBJ databases">
        <title>Sequencing the genomes of 1000 actinobacteria strains.</title>
        <authorList>
            <person name="Klenk H.-P."/>
        </authorList>
    </citation>
    <scope>NUCLEOTIDE SEQUENCE [LARGE SCALE GENOMIC DNA]</scope>
    <source>
        <strain evidence="2 3">DSM 14418</strain>
    </source>
</reference>
<proteinExistence type="inferred from homology"/>
<dbReference type="OrthoDB" id="3668964at2"/>
<evidence type="ECO:0000313" key="2">
    <source>
        <dbReference type="EMBL" id="RPF26329.1"/>
    </source>
</evidence>
<comment type="similarity">
    <text evidence="1">Belongs to the AB hydrolase superfamily.</text>
</comment>
<name>A0A3N4YYS9_9MICO</name>
<accession>A0A3N4YYS9</accession>
<dbReference type="EMBL" id="RKRA01000001">
    <property type="protein sequence ID" value="RPF26329.1"/>
    <property type="molecule type" value="Genomic_DNA"/>
</dbReference>
<evidence type="ECO:0000256" key="1">
    <source>
        <dbReference type="ARBA" id="ARBA00008645"/>
    </source>
</evidence>
<comment type="caution">
    <text evidence="2">The sequence shown here is derived from an EMBL/GenBank/DDBJ whole genome shotgun (WGS) entry which is preliminary data.</text>
</comment>